<dbReference type="Pfam" id="PF19289">
    <property type="entry name" value="PmbA_TldD_3rd"/>
    <property type="match status" value="1"/>
</dbReference>
<dbReference type="InterPro" id="IPR002510">
    <property type="entry name" value="Metalloprtase-TldD/E_N"/>
</dbReference>
<evidence type="ECO:0000256" key="1">
    <source>
        <dbReference type="ARBA" id="ARBA00005836"/>
    </source>
</evidence>
<dbReference type="InterPro" id="IPR047657">
    <property type="entry name" value="PmbA"/>
</dbReference>
<evidence type="ECO:0000313" key="5">
    <source>
        <dbReference type="Proteomes" id="UP000320055"/>
    </source>
</evidence>
<feature type="domain" description="Metalloprotease TldD/E N-terminal" evidence="2">
    <location>
        <begin position="19"/>
        <end position="79"/>
    </location>
</feature>
<dbReference type="InterPro" id="IPR045569">
    <property type="entry name" value="Metalloprtase-TldD/E_C"/>
</dbReference>
<dbReference type="InterPro" id="IPR036059">
    <property type="entry name" value="TldD/PmbA_sf"/>
</dbReference>
<dbReference type="OrthoDB" id="440929at2"/>
<dbReference type="EMBL" id="CAACVJ010000257">
    <property type="protein sequence ID" value="VEP15378.1"/>
    <property type="molecule type" value="Genomic_DNA"/>
</dbReference>
<dbReference type="GO" id="GO:0006508">
    <property type="term" value="P:proteolysis"/>
    <property type="evidence" value="ECO:0007669"/>
    <property type="project" value="UniProtKB-KW"/>
</dbReference>
<dbReference type="PANTHER" id="PTHR43421:SF1">
    <property type="entry name" value="METALLOPROTEASE PMBA"/>
    <property type="match status" value="1"/>
</dbReference>
<dbReference type="RefSeq" id="WP_144865461.1">
    <property type="nucleotide sequence ID" value="NZ_LR213793.1"/>
</dbReference>
<dbReference type="GO" id="GO:0008237">
    <property type="term" value="F:metallopeptidase activity"/>
    <property type="evidence" value="ECO:0007669"/>
    <property type="project" value="InterPro"/>
</dbReference>
<name>A0A563VV90_9CYAN</name>
<dbReference type="PANTHER" id="PTHR43421">
    <property type="entry name" value="METALLOPROTEASE PMBA"/>
    <property type="match status" value="1"/>
</dbReference>
<dbReference type="InterPro" id="IPR035068">
    <property type="entry name" value="TldD/PmbA_N"/>
</dbReference>
<feature type="domain" description="Metalloprotease TldD/E C-terminal" evidence="3">
    <location>
        <begin position="212"/>
        <end position="430"/>
    </location>
</feature>
<evidence type="ECO:0000259" key="3">
    <source>
        <dbReference type="Pfam" id="PF19289"/>
    </source>
</evidence>
<accession>A0A563VV90</accession>
<organism evidence="4 5">
    <name type="scientific">Hyella patelloides LEGE 07179</name>
    <dbReference type="NCBI Taxonomy" id="945734"/>
    <lineage>
        <taxon>Bacteria</taxon>
        <taxon>Bacillati</taxon>
        <taxon>Cyanobacteriota</taxon>
        <taxon>Cyanophyceae</taxon>
        <taxon>Pleurocapsales</taxon>
        <taxon>Hyellaceae</taxon>
        <taxon>Hyella</taxon>
    </lineage>
</organism>
<keyword evidence="4" id="KW-0378">Hydrolase</keyword>
<dbReference type="Pfam" id="PF01523">
    <property type="entry name" value="PmbA_TldD_1st"/>
    <property type="match status" value="1"/>
</dbReference>
<gene>
    <name evidence="4" type="ORF">H1P_330027</name>
</gene>
<proteinExistence type="inferred from homology"/>
<keyword evidence="4" id="KW-0645">Protease</keyword>
<dbReference type="SUPFAM" id="SSF111283">
    <property type="entry name" value="Putative modulator of DNA gyrase, PmbA/TldD"/>
    <property type="match status" value="1"/>
</dbReference>
<evidence type="ECO:0000259" key="2">
    <source>
        <dbReference type="Pfam" id="PF01523"/>
    </source>
</evidence>
<dbReference type="GO" id="GO:0005829">
    <property type="term" value="C:cytosol"/>
    <property type="evidence" value="ECO:0007669"/>
    <property type="project" value="TreeGrafter"/>
</dbReference>
<keyword evidence="5" id="KW-1185">Reference proteome</keyword>
<dbReference type="Proteomes" id="UP000320055">
    <property type="component" value="Unassembled WGS sequence"/>
</dbReference>
<dbReference type="AlphaFoldDB" id="A0A563VV90"/>
<evidence type="ECO:0000313" key="4">
    <source>
        <dbReference type="EMBL" id="VEP15378.1"/>
    </source>
</evidence>
<comment type="similarity">
    <text evidence="1">Belongs to the peptidase U62 family.</text>
</comment>
<reference evidence="4 5" key="1">
    <citation type="submission" date="2019-01" db="EMBL/GenBank/DDBJ databases">
        <authorList>
            <person name="Brito A."/>
        </authorList>
    </citation>
    <scope>NUCLEOTIDE SEQUENCE [LARGE SCALE GENOMIC DNA]</scope>
    <source>
        <strain evidence="4">1</strain>
    </source>
</reference>
<sequence>MNKHLAKVIDLAKQKGIEAEVYYLSSQDTPIEFANNRLKSLQTKAVEGIALRVIKDGRLGFASASDLSRLEELVDAAVATSEIGDPVEFDFAKDVQLTEPDSNYQLPSTNKLVEIGEKAIAKVHQYNGEILVDVGFDKGSSQVQLATTSGTFAQQSDKTVSASVSGNLVQGEDFLQAYAYQVTRDEEPDYEQIIQDLIAKYQKAEQSATIASGNYPVLFTPFAAAFTLGGLFKTILSGQAIVQKSSPLVDKVGEKVFDNRFTLTEEPAFGASACSFDDEGTPTSKKTLIDNGVVKQFYWNRLWASRGGTTSSGNGFRGGLSRPGTSLVNLCMTPGSTSLEELIAGMEEGIIVDQVLGAGQSNQLAGEFSVNLDLGYKVEKGEIVGRVKNTMVAGNIFDAFNNLVDFSDRSQWVGSSSHLPYILFSQLGVASRN</sequence>
<protein>
    <submittedName>
        <fullName evidence="4">Putative Zn-dependent protease-like protein</fullName>
    </submittedName>
</protein>
<dbReference type="Gene3D" id="3.30.2290.10">
    <property type="entry name" value="PmbA/TldD superfamily"/>
    <property type="match status" value="1"/>
</dbReference>